<evidence type="ECO:0000313" key="2">
    <source>
        <dbReference type="Proteomes" id="UP000886501"/>
    </source>
</evidence>
<gene>
    <name evidence="1" type="ORF">BDM02DRAFT_481808</name>
</gene>
<accession>A0ACB6Z914</accession>
<reference evidence="1" key="1">
    <citation type="submission" date="2019-10" db="EMBL/GenBank/DDBJ databases">
        <authorList>
            <consortium name="DOE Joint Genome Institute"/>
            <person name="Kuo A."/>
            <person name="Miyauchi S."/>
            <person name="Kiss E."/>
            <person name="Drula E."/>
            <person name="Kohler A."/>
            <person name="Sanchez-Garcia M."/>
            <person name="Andreopoulos B."/>
            <person name="Barry K.W."/>
            <person name="Bonito G."/>
            <person name="Buee M."/>
            <person name="Carver A."/>
            <person name="Chen C."/>
            <person name="Cichocki N."/>
            <person name="Clum A."/>
            <person name="Culley D."/>
            <person name="Crous P.W."/>
            <person name="Fauchery L."/>
            <person name="Girlanda M."/>
            <person name="Hayes R."/>
            <person name="Keri Z."/>
            <person name="Labutti K."/>
            <person name="Lipzen A."/>
            <person name="Lombard V."/>
            <person name="Magnuson J."/>
            <person name="Maillard F."/>
            <person name="Morin E."/>
            <person name="Murat C."/>
            <person name="Nolan M."/>
            <person name="Ohm R."/>
            <person name="Pangilinan J."/>
            <person name="Pereira M."/>
            <person name="Perotto S."/>
            <person name="Peter M."/>
            <person name="Riley R."/>
            <person name="Sitrit Y."/>
            <person name="Stielow B."/>
            <person name="Szollosi G."/>
            <person name="Zifcakova L."/>
            <person name="Stursova M."/>
            <person name="Spatafora J.W."/>
            <person name="Tedersoo L."/>
            <person name="Vaario L.-M."/>
            <person name="Yamada A."/>
            <person name="Yan M."/>
            <person name="Wang P."/>
            <person name="Xu J."/>
            <person name="Bruns T."/>
            <person name="Baldrian P."/>
            <person name="Vilgalys R."/>
            <person name="Henrissat B."/>
            <person name="Grigoriev I.V."/>
            <person name="Hibbett D."/>
            <person name="Nagy L.G."/>
            <person name="Martin F.M."/>
        </authorList>
    </citation>
    <scope>NUCLEOTIDE SEQUENCE</scope>
    <source>
        <strain evidence="1">P2</strain>
    </source>
</reference>
<reference evidence="1" key="2">
    <citation type="journal article" date="2020" name="Nat. Commun.">
        <title>Large-scale genome sequencing of mycorrhizal fungi provides insights into the early evolution of symbiotic traits.</title>
        <authorList>
            <person name="Miyauchi S."/>
            <person name="Kiss E."/>
            <person name="Kuo A."/>
            <person name="Drula E."/>
            <person name="Kohler A."/>
            <person name="Sanchez-Garcia M."/>
            <person name="Morin E."/>
            <person name="Andreopoulos B."/>
            <person name="Barry K.W."/>
            <person name="Bonito G."/>
            <person name="Buee M."/>
            <person name="Carver A."/>
            <person name="Chen C."/>
            <person name="Cichocki N."/>
            <person name="Clum A."/>
            <person name="Culley D."/>
            <person name="Crous P.W."/>
            <person name="Fauchery L."/>
            <person name="Girlanda M."/>
            <person name="Hayes R.D."/>
            <person name="Keri Z."/>
            <person name="LaButti K."/>
            <person name="Lipzen A."/>
            <person name="Lombard V."/>
            <person name="Magnuson J."/>
            <person name="Maillard F."/>
            <person name="Murat C."/>
            <person name="Nolan M."/>
            <person name="Ohm R.A."/>
            <person name="Pangilinan J."/>
            <person name="Pereira M.F."/>
            <person name="Perotto S."/>
            <person name="Peter M."/>
            <person name="Pfister S."/>
            <person name="Riley R."/>
            <person name="Sitrit Y."/>
            <person name="Stielow J.B."/>
            <person name="Szollosi G."/>
            <person name="Zifcakova L."/>
            <person name="Stursova M."/>
            <person name="Spatafora J.W."/>
            <person name="Tedersoo L."/>
            <person name="Vaario L.M."/>
            <person name="Yamada A."/>
            <person name="Yan M."/>
            <person name="Wang P."/>
            <person name="Xu J."/>
            <person name="Bruns T."/>
            <person name="Baldrian P."/>
            <person name="Vilgalys R."/>
            <person name="Dunand C."/>
            <person name="Henrissat B."/>
            <person name="Grigoriev I.V."/>
            <person name="Hibbett D."/>
            <person name="Nagy L.G."/>
            <person name="Martin F.M."/>
        </authorList>
    </citation>
    <scope>NUCLEOTIDE SEQUENCE</scope>
    <source>
        <strain evidence="1">P2</strain>
    </source>
</reference>
<evidence type="ECO:0000313" key="1">
    <source>
        <dbReference type="EMBL" id="KAF9645646.1"/>
    </source>
</evidence>
<comment type="caution">
    <text evidence="1">The sequence shown here is derived from an EMBL/GenBank/DDBJ whole genome shotgun (WGS) entry which is preliminary data.</text>
</comment>
<name>A0ACB6Z914_THEGA</name>
<proteinExistence type="predicted"/>
<protein>
    <submittedName>
        <fullName evidence="1">Uncharacterized protein</fullName>
    </submittedName>
</protein>
<dbReference type="Proteomes" id="UP000886501">
    <property type="component" value="Unassembled WGS sequence"/>
</dbReference>
<organism evidence="1 2">
    <name type="scientific">Thelephora ganbajun</name>
    <name type="common">Ganba fungus</name>
    <dbReference type="NCBI Taxonomy" id="370292"/>
    <lineage>
        <taxon>Eukaryota</taxon>
        <taxon>Fungi</taxon>
        <taxon>Dikarya</taxon>
        <taxon>Basidiomycota</taxon>
        <taxon>Agaricomycotina</taxon>
        <taxon>Agaricomycetes</taxon>
        <taxon>Thelephorales</taxon>
        <taxon>Thelephoraceae</taxon>
        <taxon>Thelephora</taxon>
    </lineage>
</organism>
<sequence>MSIPGTGGELEFDARFACYSRVSVQDGDAWGDAIMCGWSIGMITDVGGYRVVPHSGTRPSREIPQRYPKNPPPPLQHLLSTLKPASHQTRASPSNPPSSTAKGTNTVGTSWRLCM</sequence>
<dbReference type="EMBL" id="MU118083">
    <property type="protein sequence ID" value="KAF9645646.1"/>
    <property type="molecule type" value="Genomic_DNA"/>
</dbReference>
<keyword evidence="2" id="KW-1185">Reference proteome</keyword>